<organism evidence="1 2">
    <name type="scientific">Tautonia plasticadhaerens</name>
    <dbReference type="NCBI Taxonomy" id="2527974"/>
    <lineage>
        <taxon>Bacteria</taxon>
        <taxon>Pseudomonadati</taxon>
        <taxon>Planctomycetota</taxon>
        <taxon>Planctomycetia</taxon>
        <taxon>Isosphaerales</taxon>
        <taxon>Isosphaeraceae</taxon>
        <taxon>Tautonia</taxon>
    </lineage>
</organism>
<dbReference type="PANTHER" id="PTHR37691">
    <property type="entry name" value="BLR3518 PROTEIN"/>
    <property type="match status" value="1"/>
</dbReference>
<dbReference type="RefSeq" id="WP_145267158.1">
    <property type="nucleotide sequence ID" value="NZ_CP036426.1"/>
</dbReference>
<dbReference type="Gene3D" id="3.40.1260.10">
    <property type="entry name" value="DsrEFH-like"/>
    <property type="match status" value="1"/>
</dbReference>
<evidence type="ECO:0000313" key="1">
    <source>
        <dbReference type="EMBL" id="QDV32798.1"/>
    </source>
</evidence>
<reference evidence="1 2" key="1">
    <citation type="submission" date="2019-02" db="EMBL/GenBank/DDBJ databases">
        <title>Deep-cultivation of Planctomycetes and their phenomic and genomic characterization uncovers novel biology.</title>
        <authorList>
            <person name="Wiegand S."/>
            <person name="Jogler M."/>
            <person name="Boedeker C."/>
            <person name="Pinto D."/>
            <person name="Vollmers J."/>
            <person name="Rivas-Marin E."/>
            <person name="Kohn T."/>
            <person name="Peeters S.H."/>
            <person name="Heuer A."/>
            <person name="Rast P."/>
            <person name="Oberbeckmann S."/>
            <person name="Bunk B."/>
            <person name="Jeske O."/>
            <person name="Meyerdierks A."/>
            <person name="Storesund J.E."/>
            <person name="Kallscheuer N."/>
            <person name="Luecker S."/>
            <person name="Lage O.M."/>
            <person name="Pohl T."/>
            <person name="Merkel B.J."/>
            <person name="Hornburger P."/>
            <person name="Mueller R.-W."/>
            <person name="Bruemmer F."/>
            <person name="Labrenz M."/>
            <person name="Spormann A.M."/>
            <person name="Op den Camp H."/>
            <person name="Overmann J."/>
            <person name="Amann R."/>
            <person name="Jetten M.S.M."/>
            <person name="Mascher T."/>
            <person name="Medema M.H."/>
            <person name="Devos D.P."/>
            <person name="Kaster A.-K."/>
            <person name="Ovreas L."/>
            <person name="Rohde M."/>
            <person name="Galperin M.Y."/>
            <person name="Jogler C."/>
        </authorList>
    </citation>
    <scope>NUCLEOTIDE SEQUENCE [LARGE SCALE GENOMIC DNA]</scope>
    <source>
        <strain evidence="1 2">ElP</strain>
    </source>
</reference>
<sequence>MTRVGWAAVAVVGVLVVAGRPGSDAGEAPDDGEPLRAVVHVNFADEARQAGGLKNIANILERAPGARITVVCHGDGIGTVEAGRSGHAEAVGSLAARGVRFVACENTMRERSIDREDLLPGVGTVPSGAVELIRTQQVEGYAYFKP</sequence>
<proteinExistence type="predicted"/>
<dbReference type="Pfam" id="PF02635">
    <property type="entry name" value="DsrE"/>
    <property type="match status" value="1"/>
</dbReference>
<dbReference type="SUPFAM" id="SSF75169">
    <property type="entry name" value="DsrEFH-like"/>
    <property type="match status" value="1"/>
</dbReference>
<accession>A0A518GW41</accession>
<name>A0A518GW41_9BACT</name>
<dbReference type="InterPro" id="IPR027396">
    <property type="entry name" value="DsrEFH-like"/>
</dbReference>
<dbReference type="PANTHER" id="PTHR37691:SF1">
    <property type="entry name" value="BLR3518 PROTEIN"/>
    <property type="match status" value="1"/>
</dbReference>
<dbReference type="EMBL" id="CP036426">
    <property type="protein sequence ID" value="QDV32798.1"/>
    <property type="molecule type" value="Genomic_DNA"/>
</dbReference>
<evidence type="ECO:0000313" key="2">
    <source>
        <dbReference type="Proteomes" id="UP000317835"/>
    </source>
</evidence>
<protein>
    <submittedName>
        <fullName evidence="1">DsrE/DsrF-like family protein</fullName>
    </submittedName>
</protein>
<dbReference type="AlphaFoldDB" id="A0A518GW41"/>
<dbReference type="OrthoDB" id="6412948at2"/>
<dbReference type="InterPro" id="IPR003787">
    <property type="entry name" value="Sulphur_relay_DsrE/F-like"/>
</dbReference>
<dbReference type="Proteomes" id="UP000317835">
    <property type="component" value="Chromosome"/>
</dbReference>
<gene>
    <name evidence="1" type="ORF">ElP_06380</name>
</gene>
<keyword evidence="2" id="KW-1185">Reference proteome</keyword>
<dbReference type="KEGG" id="tpla:ElP_06380"/>